<organism evidence="1 2">
    <name type="scientific">Kribbella sancticallisti</name>
    <dbReference type="NCBI Taxonomy" id="460087"/>
    <lineage>
        <taxon>Bacteria</taxon>
        <taxon>Bacillati</taxon>
        <taxon>Actinomycetota</taxon>
        <taxon>Actinomycetes</taxon>
        <taxon>Propionibacteriales</taxon>
        <taxon>Kribbellaceae</taxon>
        <taxon>Kribbella</taxon>
    </lineage>
</organism>
<dbReference type="RefSeq" id="WP_344215566.1">
    <property type="nucleotide sequence ID" value="NZ_BAAAOS010000020.1"/>
</dbReference>
<sequence>MSLSSYRTVFITGIHMSSDNRTIRSVRWCGGEGTIEESPADDLARWIGTGRGHAYLKWPNGTTGPRIHVRGSATGPQLCTERVGQNLLLSLPHFPAHTSRSLARHRRS</sequence>
<evidence type="ECO:0000313" key="1">
    <source>
        <dbReference type="EMBL" id="GAA1580305.1"/>
    </source>
</evidence>
<proteinExistence type="predicted"/>
<gene>
    <name evidence="1" type="ORF">GCM10009789_37640</name>
</gene>
<protein>
    <submittedName>
        <fullName evidence="1">Uncharacterized protein</fullName>
    </submittedName>
</protein>
<dbReference type="Proteomes" id="UP001500393">
    <property type="component" value="Unassembled WGS sequence"/>
</dbReference>
<comment type="caution">
    <text evidence="1">The sequence shown here is derived from an EMBL/GenBank/DDBJ whole genome shotgun (WGS) entry which is preliminary data.</text>
</comment>
<reference evidence="2" key="1">
    <citation type="journal article" date="2019" name="Int. J. Syst. Evol. Microbiol.">
        <title>The Global Catalogue of Microorganisms (GCM) 10K type strain sequencing project: providing services to taxonomists for standard genome sequencing and annotation.</title>
        <authorList>
            <consortium name="The Broad Institute Genomics Platform"/>
            <consortium name="The Broad Institute Genome Sequencing Center for Infectious Disease"/>
            <person name="Wu L."/>
            <person name="Ma J."/>
        </authorList>
    </citation>
    <scope>NUCLEOTIDE SEQUENCE [LARGE SCALE GENOMIC DNA]</scope>
    <source>
        <strain evidence="2">JCM 14969</strain>
    </source>
</reference>
<dbReference type="EMBL" id="BAAAOS010000020">
    <property type="protein sequence ID" value="GAA1580305.1"/>
    <property type="molecule type" value="Genomic_DNA"/>
</dbReference>
<evidence type="ECO:0000313" key="2">
    <source>
        <dbReference type="Proteomes" id="UP001500393"/>
    </source>
</evidence>
<name>A0ABP4PJY4_9ACTN</name>
<accession>A0ABP4PJY4</accession>
<keyword evidence="2" id="KW-1185">Reference proteome</keyword>